<dbReference type="EMBL" id="AK041383">
    <property type="protein sequence ID" value="BAC30926.1"/>
    <property type="molecule type" value="mRNA"/>
</dbReference>
<accession>Q8C9S7</accession>
<dbReference type="AGR" id="MGI:2442968"/>
<dbReference type="iPTMnet" id="Q8C9S7"/>
<dbReference type="MGI" id="MGI:2442968">
    <property type="gene designation" value="A630012P03Rik"/>
</dbReference>
<reference evidence="1" key="2">
    <citation type="journal article" date="2000" name="Genome Res.">
        <title>Normalization and subtraction of cap-trapper-selected cDNAs to prepare full-length cDNA libraries for rapid discovery of new genes.</title>
        <authorList>
            <person name="Carninci P."/>
            <person name="Shibata Y."/>
            <person name="Hayatsu N."/>
            <person name="Sugahara Y."/>
            <person name="Shibata K."/>
            <person name="Itoh M."/>
            <person name="Konno H."/>
            <person name="Okazaki Y."/>
            <person name="Muramatsu M."/>
            <person name="Hayashizaki Y."/>
        </authorList>
    </citation>
    <scope>NUCLEOTIDE SEQUENCE</scope>
    <source>
        <strain evidence="1">C57BL/6J</strain>
        <tissue evidence="1">Thymus</tissue>
    </source>
</reference>
<reference evidence="1" key="1">
    <citation type="journal article" date="1999" name="Methods Enzymol.">
        <title>High-efficiency full-length cDNA cloning.</title>
        <authorList>
            <person name="Carninci P."/>
            <person name="Hayashizaki Y."/>
        </authorList>
    </citation>
    <scope>NUCLEOTIDE SEQUENCE</scope>
    <source>
        <strain evidence="1">C57BL/6J</strain>
        <tissue evidence="1">Thymus</tissue>
    </source>
</reference>
<evidence type="ECO:0000313" key="1">
    <source>
        <dbReference type="EMBL" id="BAC30926.1"/>
    </source>
</evidence>
<name>Q8C9S7_MOUSE</name>
<dbReference type="PhosphoSitePlus" id="Q8C9S7"/>
<evidence type="ECO:0000313" key="2">
    <source>
        <dbReference type="MGI" id="MGI:2442968"/>
    </source>
</evidence>
<dbReference type="UCSC" id="uc009tei.1">
    <property type="organism name" value="mouse"/>
</dbReference>
<reference evidence="1" key="7">
    <citation type="journal article" date="2005" name="Science">
        <title>The Transcriptional Landscape of the Mammalian Genome.</title>
        <authorList>
            <consortium name="The FANTOM Consortium"/>
            <consortium name="Riken Genome Exploration Research Group and Genome Science Group (Genome Network Project Core Group)"/>
        </authorList>
    </citation>
    <scope>NUCLEOTIDE SEQUENCE</scope>
    <source>
        <strain evidence="1">C57BL/6J</strain>
        <tissue evidence="1">Thymus</tissue>
    </source>
</reference>
<reference evidence="1" key="6">
    <citation type="journal article" date="2002" name="Nature">
        <title>Analysis of the mouse transcriptome based on functional annotation of 60,770 full-length cDNAs.</title>
        <authorList>
            <consortium name="The FANTOM Consortium and the RIKEN Genome Exploration Research Group Phase I and II Team"/>
        </authorList>
    </citation>
    <scope>NUCLEOTIDE SEQUENCE</scope>
    <source>
        <strain evidence="1">C57BL/6J</strain>
        <tissue evidence="1">Thymus</tissue>
    </source>
</reference>
<protein>
    <submittedName>
        <fullName evidence="1">Uncharacterized protein</fullName>
    </submittedName>
</protein>
<dbReference type="AlphaFoldDB" id="Q8C9S7"/>
<reference evidence="1" key="5">
    <citation type="submission" date="2001-07" db="EMBL/GenBank/DDBJ databases">
        <authorList>
            <person name="Adachi J."/>
            <person name="Aizawa K."/>
            <person name="Akimura T."/>
            <person name="Arakawa T."/>
            <person name="Bono H."/>
            <person name="Carninci P."/>
            <person name="Fukuda S."/>
            <person name="Furuno M."/>
            <person name="Hanagaki T."/>
            <person name="Hara A."/>
            <person name="Hashizume W."/>
            <person name="Hayashida K."/>
            <person name="Hayatsu N."/>
            <person name="Hiramoto K."/>
            <person name="Hiraoka T."/>
            <person name="Hirozane T."/>
            <person name="Hori F."/>
            <person name="Imotani K."/>
            <person name="Ishii Y."/>
            <person name="Itoh M."/>
            <person name="Kagawa I."/>
            <person name="Kasukawa T."/>
            <person name="Katoh H."/>
            <person name="Kawai J."/>
            <person name="Kojima Y."/>
            <person name="Kondo S."/>
            <person name="Konno H."/>
            <person name="Kouda M."/>
            <person name="Koya S."/>
            <person name="Kurihara C."/>
            <person name="Matsuyama T."/>
            <person name="Miyazaki A."/>
            <person name="Murata M."/>
            <person name="Nakamura M."/>
            <person name="Nishi K."/>
            <person name="Nomura K."/>
            <person name="Numazaki R."/>
            <person name="Ohno M."/>
            <person name="Ohsato N."/>
            <person name="Okazaki Y."/>
            <person name="Saito R."/>
            <person name="Saitoh H."/>
            <person name="Sakai C."/>
            <person name="Sakai K."/>
            <person name="Sakazume N."/>
            <person name="Sano H."/>
            <person name="Sasaki D."/>
            <person name="Shibata K."/>
            <person name="Shinagawa A."/>
            <person name="Shiraki T."/>
            <person name="Sogabe Y."/>
            <person name="Tagami M."/>
            <person name="Tagawa A."/>
            <person name="Takahashi F."/>
            <person name="Takaku-Akahira S."/>
            <person name="Takeda Y."/>
            <person name="Tanaka T."/>
            <person name="Tomaru A."/>
            <person name="Toya T."/>
            <person name="Yasunishi A."/>
            <person name="Muramatsu M."/>
            <person name="Hayashizaki Y."/>
        </authorList>
    </citation>
    <scope>NUCLEOTIDE SEQUENCE</scope>
    <source>
        <strain evidence="1">C57BL/6J</strain>
        <tissue evidence="1">Thymus</tissue>
    </source>
</reference>
<organism evidence="1">
    <name type="scientific">Mus musculus</name>
    <name type="common">Mouse</name>
    <dbReference type="NCBI Taxonomy" id="10090"/>
    <lineage>
        <taxon>Eukaryota</taxon>
        <taxon>Metazoa</taxon>
        <taxon>Chordata</taxon>
        <taxon>Craniata</taxon>
        <taxon>Vertebrata</taxon>
        <taxon>Euteleostomi</taxon>
        <taxon>Mammalia</taxon>
        <taxon>Eutheria</taxon>
        <taxon>Euarchontoglires</taxon>
        <taxon>Glires</taxon>
        <taxon>Rodentia</taxon>
        <taxon>Myomorpha</taxon>
        <taxon>Muroidea</taxon>
        <taxon>Muridae</taxon>
        <taxon>Murinae</taxon>
        <taxon>Mus</taxon>
        <taxon>Mus</taxon>
    </lineage>
</organism>
<reference evidence="1" key="4">
    <citation type="journal article" date="2001" name="Nature">
        <title>Functional annotation of a full-length mouse cDNA collection.</title>
        <authorList>
            <consortium name="The RIKEN Genome Exploration Research Group Phase II Team and the FANTOM Consortium"/>
        </authorList>
    </citation>
    <scope>NUCLEOTIDE SEQUENCE</scope>
    <source>
        <strain evidence="1">C57BL/6J</strain>
        <tissue evidence="1">Thymus</tissue>
    </source>
</reference>
<proteinExistence type="evidence at transcript level"/>
<reference evidence="1" key="3">
    <citation type="journal article" date="2000" name="Genome Res.">
        <title>RIKEN integrated sequence analysis (RISA) system--384-format sequencing pipeline with 384 multicapillary sequencer.</title>
        <authorList>
            <person name="Shibata K."/>
            <person name="Itoh M."/>
            <person name="Aizawa K."/>
            <person name="Nagaoka S."/>
            <person name="Sasaki N."/>
            <person name="Carninci P."/>
            <person name="Konno H."/>
            <person name="Akiyama J."/>
            <person name="Nishi K."/>
            <person name="Kitsunai T."/>
            <person name="Tashiro H."/>
            <person name="Itoh M."/>
            <person name="Sumi N."/>
            <person name="Ishii Y."/>
            <person name="Nakamura S."/>
            <person name="Hazama M."/>
            <person name="Nishine T."/>
            <person name="Harada A."/>
            <person name="Yamamoto R."/>
            <person name="Matsumoto H."/>
            <person name="Sakaguchi S."/>
            <person name="Ikegami T."/>
            <person name="Kashiwagi K."/>
            <person name="Fujiwake S."/>
            <person name="Inoue K."/>
            <person name="Togawa Y."/>
            <person name="Izawa M."/>
            <person name="Ohara E."/>
            <person name="Watahiki M."/>
            <person name="Yoneda Y."/>
            <person name="Ishikawa T."/>
            <person name="Ozawa K."/>
            <person name="Tanaka T."/>
            <person name="Matsuura S."/>
            <person name="Kawai J."/>
            <person name="Okazaki Y."/>
            <person name="Muramatsu M."/>
            <person name="Inoue Y."/>
            <person name="Kira A."/>
            <person name="Hayashizaki Y."/>
        </authorList>
    </citation>
    <scope>NUCLEOTIDE SEQUENCE</scope>
    <source>
        <strain evidence="1">C57BL/6J</strain>
        <tissue evidence="1">Thymus</tissue>
    </source>
</reference>
<sequence>MAGPPFLLWTPGEGYLAQHAQKNFSSPFAPGLQFERIREFPAVASSYYLAVAGRRVWFHGSKSSINQDFWERVKKGCSTAAAMGGAHTQPCTWPHTHTLFVLGPVPLPPRCCSPFSIPLRYTVSSALNLTLELAVREEADKLILSQCIWLIGCNGGCPPRGISISTGIKALNQRNRALKTLEFQASASGKGVFKLRGNEAFFGAPEITSCRQLLIC</sequence>
<reference evidence="1" key="8">
    <citation type="journal article" date="2005" name="Science">
        <title>Antisense Transcription in the Mammalian Transcriptome.</title>
        <authorList>
            <consortium name="RIKEN Genome Exploration Research Group and Genome Science Group (Genome Network Project Core Group) and the FANTOM Consortium"/>
        </authorList>
    </citation>
    <scope>NUCLEOTIDE SEQUENCE</scope>
    <source>
        <strain evidence="1">C57BL/6J</strain>
        <tissue evidence="1">Thymus</tissue>
    </source>
</reference>
<gene>
    <name evidence="2" type="primary">A630012P03Rik</name>
</gene>